<proteinExistence type="predicted"/>
<dbReference type="EMBL" id="JAPHNI010000011">
    <property type="protein sequence ID" value="KAJ8118736.1"/>
    <property type="molecule type" value="Genomic_DNA"/>
</dbReference>
<evidence type="ECO:0000313" key="2">
    <source>
        <dbReference type="Proteomes" id="UP001153331"/>
    </source>
</evidence>
<gene>
    <name evidence="1" type="ORF">OPT61_g332</name>
</gene>
<name>A0ACC2IU74_9PLEO</name>
<evidence type="ECO:0000313" key="1">
    <source>
        <dbReference type="EMBL" id="KAJ8118736.1"/>
    </source>
</evidence>
<accession>A0ACC2IU74</accession>
<comment type="caution">
    <text evidence="1">The sequence shown here is derived from an EMBL/GenBank/DDBJ whole genome shotgun (WGS) entry which is preliminary data.</text>
</comment>
<organism evidence="1 2">
    <name type="scientific">Boeremia exigua</name>
    <dbReference type="NCBI Taxonomy" id="749465"/>
    <lineage>
        <taxon>Eukaryota</taxon>
        <taxon>Fungi</taxon>
        <taxon>Dikarya</taxon>
        <taxon>Ascomycota</taxon>
        <taxon>Pezizomycotina</taxon>
        <taxon>Dothideomycetes</taxon>
        <taxon>Pleosporomycetidae</taxon>
        <taxon>Pleosporales</taxon>
        <taxon>Pleosporineae</taxon>
        <taxon>Didymellaceae</taxon>
        <taxon>Boeremia</taxon>
    </lineage>
</organism>
<sequence>MPTQHNFKQHLKWLLTTKPFVPPSVPLVAYDPNDNTDFNALLDEPSLLNEVAVDDEPTPAEQLVTAPAPLVPRPPPPNVTVDIHHPPGSEGVGGDMARLRATPRNGQPRLMLAGVPPYASTAATSKRQHGNDLAYSRNLKDTRSEAAWVTRETSSSAAEPSTSRRPRVQVFDVEAIDLTGDDAIPSSPAPSQFNKGKKRKSDEYTEGDLGEQSPKPAHKAPTRSPDLSTNDFPDIDDFVMTPSTPIPVSPPPPYSTIVLSKEQKQREAQVTHQEDVELVRPPEDARPIVTSRKRKSLSRVPSETSAPARKIGRQERSCSPSKKNTAVEPTQTPTTKRVGHAVMDSEDEDEDFGDLDVMELDLLPRSSPSKYTRKQTMSRSPTKSSAKLPLPIRSPSKPARSRSPCEGKQCSIPTPDTTQSPCKEQSPPKKSQSRPLGQSTLSSSDLSKEQRVSIREAIGFFLAPGGDRYLQPVAVAWERAKTAFVEQIGDGPDPHVKENLERLRPRKSAVEKLTTLKEQHDKIAKELDVLKKKVKDDIEDGLYEDLDYEALRTTSKSLEDMEVQIHHYLDVADIRQPKTVAKEPRRAAIKVETKPYHVVVEATQASPTRRKQKAVDSGPSHVPQTQFPNQRVWSPSRHIRFAPDQPSLSQSAAKSTSRVHDKAHRQQHYTERTTARESSRNDSYHTAEDFGDCDFSDGENAYTTFMGPAPGTAAESASGIADEDDYGLDDDEDLLYEMDNLDNQTSGNFDWMGNRANVATSSRKALRETTINTMQQQPKLQSPKKSATNMPGKGVPGMSHQWSKDVRAALIHKFHLRGFRLGQLEAINATLAGEHCFVLMPTGGGKSLCYQLPSIIRSGKTSGVSIVVSPLLSLMEDQVDSAKNRFGIQACLINGQTPSDEKKVIMDHLEREVDPGKFIQLLYVTPEMLSKNQRMISAFQRLHAKGHLARIVIDEAHCVSQWGHDFRPDYKALGDVVRQFPGVPIMALTATATQLVRADVRSNLGIENGRMFSQSFNRPNLSYEVLPKGKGMVNTFADLIKERYPRKSGIIYCLSRKNCEDVAKKLTDLGVRAFHYHAGMGADERSEVQKRWQSNQYHVIVATIAFGMGIDKADVRYVIHHTMPKSLEGYYQETGRAGRDGKRSECYLYYQFADTRMLRKMIDEGDGSREQKQRLHDMLRTVVQYCENKADCRRAQVLGYFSEPFNPANCNKTCDNCRSDASFVTKDLTDYAAMAFKLVSKVHEDNVTMHQCVDAFRGAKGAKIKKSGLENYGWGYGADLERGDNERIFQSLLESRALKEKSIVNKVGFATNYLHPATTRNDYESKRKQLQLQIRASPAKASARKKPTKKQPGDYPSTNVSSPVRATKRKIQDYAYQQQHSDSDPEHFAKPQHATRVQKSQSHRIENFDDGFAEVRVAKPSRAARQARGLGEPITEDARMSGLDEMQQDILHDFVNGAKKLRQDLMTNNGHRQTIFSDTVLREMGLRLPSDLQQMKTIPGIKPEMVDRYGRKFMLLINNTREMYSGEAPAPRSRVPPHWSAAEELSDDNYEDEDEEQVYDPNHQEVIDLCLDSDDDIPPPPEDVESDYSYGDSEDDEALHRSHHFTQPLDPEVEDFNNRLTQTINANAATSKATALGRTPRAPSSGPKKKGFSRRSGGSYGKGGTSGVRKRAPSRATGDKANAAPMRAARAAPRRVGASAGTGAGAGSGGNGWSAIMGMPT</sequence>
<dbReference type="Proteomes" id="UP001153331">
    <property type="component" value="Unassembled WGS sequence"/>
</dbReference>
<keyword evidence="2" id="KW-1185">Reference proteome</keyword>
<reference evidence="1" key="1">
    <citation type="submission" date="2022-11" db="EMBL/GenBank/DDBJ databases">
        <title>Genome Sequence of Boeremia exigua.</title>
        <authorList>
            <person name="Buettner E."/>
        </authorList>
    </citation>
    <scope>NUCLEOTIDE SEQUENCE</scope>
    <source>
        <strain evidence="1">CU02</strain>
    </source>
</reference>
<protein>
    <submittedName>
        <fullName evidence="1">Uncharacterized protein</fullName>
    </submittedName>
</protein>